<dbReference type="AlphaFoldDB" id="A0A222JS61"/>
<dbReference type="RefSeq" id="WP_013844309.1">
    <property type="nucleotide sequence ID" value="NZ_CP021818.1"/>
</dbReference>
<keyword evidence="1" id="KW-0285">Flavoprotein</keyword>
<feature type="region of interest" description="Disordered" evidence="2">
    <location>
        <begin position="1"/>
        <end position="24"/>
    </location>
</feature>
<dbReference type="Pfam" id="PF01565">
    <property type="entry name" value="FAD_binding_4"/>
    <property type="match status" value="1"/>
</dbReference>
<feature type="domain" description="FAD-binding PCMH-type" evidence="3">
    <location>
        <begin position="12"/>
        <end position="179"/>
    </location>
</feature>
<dbReference type="InterPro" id="IPR036318">
    <property type="entry name" value="FAD-bd_PCMH-like_sf"/>
</dbReference>
<protein>
    <submittedName>
        <fullName evidence="4">FAD-binding protein</fullName>
    </submittedName>
</protein>
<gene>
    <name evidence="4" type="ORF">GHK53_08655</name>
</gene>
<dbReference type="GO" id="GO:0071949">
    <property type="term" value="F:FAD binding"/>
    <property type="evidence" value="ECO:0007669"/>
    <property type="project" value="InterPro"/>
</dbReference>
<evidence type="ECO:0000313" key="5">
    <source>
        <dbReference type="Proteomes" id="UP000429484"/>
    </source>
</evidence>
<dbReference type="Proteomes" id="UP000429484">
    <property type="component" value="Unassembled WGS sequence"/>
</dbReference>
<dbReference type="InterPro" id="IPR010031">
    <property type="entry name" value="FAD_lactone_oxidase-like"/>
</dbReference>
<evidence type="ECO:0000256" key="2">
    <source>
        <dbReference type="SAM" id="MobiDB-lite"/>
    </source>
</evidence>
<name>A0A222JS61_RHIML</name>
<dbReference type="EMBL" id="WISR01000093">
    <property type="protein sequence ID" value="MQW32868.1"/>
    <property type="molecule type" value="Genomic_DNA"/>
</dbReference>
<dbReference type="Gene3D" id="3.30.465.10">
    <property type="match status" value="1"/>
</dbReference>
<dbReference type="InterPro" id="IPR016166">
    <property type="entry name" value="FAD-bd_PCMH"/>
</dbReference>
<reference evidence="4 5" key="1">
    <citation type="journal article" date="2013" name="Genome Biol.">
        <title>Comparative genomics of the core and accessory genomes of 48 Sinorhizobium strains comprising five genospecies.</title>
        <authorList>
            <person name="Sugawara M."/>
            <person name="Epstein B."/>
            <person name="Badgley B.D."/>
            <person name="Unno T."/>
            <person name="Xu L."/>
            <person name="Reese J."/>
            <person name="Gyaneshwar P."/>
            <person name="Denny R."/>
            <person name="Mudge J."/>
            <person name="Bharti A.K."/>
            <person name="Farmer A.D."/>
            <person name="May G.D."/>
            <person name="Woodward J.E."/>
            <person name="Medigue C."/>
            <person name="Vallenet D."/>
            <person name="Lajus A."/>
            <person name="Rouy Z."/>
            <person name="Martinez-Vaz B."/>
            <person name="Tiffin P."/>
            <person name="Young N.D."/>
            <person name="Sadowsky M.J."/>
        </authorList>
    </citation>
    <scope>NUCLEOTIDE SEQUENCE [LARGE SCALE GENOMIC DNA]</scope>
    <source>
        <strain evidence="4 5">N6B1</strain>
    </source>
</reference>
<evidence type="ECO:0000256" key="1">
    <source>
        <dbReference type="ARBA" id="ARBA00022827"/>
    </source>
</evidence>
<sequence length="441" mass="48357">MRMDDFEEAGRFGNRSRPTVSPDDYEDGISSVAAMAFLPVGNGLSHGDVCRNQLGTLIESRKHNRILSFDPGSGTIRCEAGTILADLLARAVPHRFFLPVTPATGLVTVGGAVANDIHGGNHHARGSFGNHVRRLTLLRSTGQRLVCSPEENAELFAATIGGLGLTGLILDVELRLMKVPSPHVQRHVLRFDSLDRYFTLAERAEEEHEYAVAWLDQLATGRRMGRGVLFAADHADGACEYPDIPKGPRLAVPFSPPFSLFNSVTLKMLNEYRFRKHDRGETVSTQTWTSYFHPLDAIGGWRRLYGRRGLCQHQSVYPVATAPETTARLLETARRAGHGSVRTKLHRFGGIASPGLLSFSRPGFALTMDFANQGEATVKLLDALDEIAVVAGGAVNPCQDFRMSPAIFEASFPAWKRLEALRDPAMASDFWRRTALAPGQT</sequence>
<accession>A0A222JS61</accession>
<dbReference type="GO" id="GO:0016899">
    <property type="term" value="F:oxidoreductase activity, acting on the CH-OH group of donors, oxygen as acceptor"/>
    <property type="evidence" value="ECO:0007669"/>
    <property type="project" value="InterPro"/>
</dbReference>
<dbReference type="PANTHER" id="PTHR43762">
    <property type="entry name" value="L-GULONOLACTONE OXIDASE"/>
    <property type="match status" value="1"/>
</dbReference>
<dbReference type="PANTHER" id="PTHR43762:SF1">
    <property type="entry name" value="D-ARABINONO-1,4-LACTONE OXIDASE"/>
    <property type="match status" value="1"/>
</dbReference>
<evidence type="ECO:0000259" key="3">
    <source>
        <dbReference type="PROSITE" id="PS51387"/>
    </source>
</evidence>
<dbReference type="InterPro" id="IPR016169">
    <property type="entry name" value="FAD-bd_PCMH_sub2"/>
</dbReference>
<feature type="compositionally biased region" description="Basic and acidic residues" evidence="2">
    <location>
        <begin position="1"/>
        <end position="10"/>
    </location>
</feature>
<proteinExistence type="predicted"/>
<organism evidence="4 5">
    <name type="scientific">Rhizobium meliloti</name>
    <name type="common">Ensifer meliloti</name>
    <name type="synonym">Sinorhizobium meliloti</name>
    <dbReference type="NCBI Taxonomy" id="382"/>
    <lineage>
        <taxon>Bacteria</taxon>
        <taxon>Pseudomonadati</taxon>
        <taxon>Pseudomonadota</taxon>
        <taxon>Alphaproteobacteria</taxon>
        <taxon>Hyphomicrobiales</taxon>
        <taxon>Rhizobiaceae</taxon>
        <taxon>Sinorhizobium/Ensifer group</taxon>
        <taxon>Sinorhizobium</taxon>
    </lineage>
</organism>
<dbReference type="SUPFAM" id="SSF56176">
    <property type="entry name" value="FAD-binding/transporter-associated domain-like"/>
    <property type="match status" value="1"/>
</dbReference>
<dbReference type="PROSITE" id="PS51387">
    <property type="entry name" value="FAD_PCMH"/>
    <property type="match status" value="1"/>
</dbReference>
<keyword evidence="1" id="KW-0274">FAD</keyword>
<dbReference type="InterPro" id="IPR006094">
    <property type="entry name" value="Oxid_FAD_bind_N"/>
</dbReference>
<evidence type="ECO:0000313" key="4">
    <source>
        <dbReference type="EMBL" id="MQW32868.1"/>
    </source>
</evidence>
<comment type="caution">
    <text evidence="4">The sequence shown here is derived from an EMBL/GenBank/DDBJ whole genome shotgun (WGS) entry which is preliminary data.</text>
</comment>